<dbReference type="GO" id="GO:0002102">
    <property type="term" value="C:podosome"/>
    <property type="evidence" value="ECO:0007669"/>
    <property type="project" value="UniProtKB-SubCell"/>
</dbReference>
<dbReference type="GO" id="GO:0030670">
    <property type="term" value="C:phagocytic vesicle membrane"/>
    <property type="evidence" value="ECO:0007669"/>
    <property type="project" value="UniProtKB-SubCell"/>
</dbReference>
<feature type="domain" description="GED" evidence="36">
    <location>
        <begin position="652"/>
        <end position="743"/>
    </location>
</feature>
<evidence type="ECO:0000256" key="4">
    <source>
        <dbReference type="ARBA" id="ARBA00004188"/>
    </source>
</evidence>
<evidence type="ECO:0000256" key="16">
    <source>
        <dbReference type="ARBA" id="ARBA00022801"/>
    </source>
</evidence>
<keyword evidence="15" id="KW-0967">Endosome</keyword>
<keyword evidence="12" id="KW-0771">Synaptosome</keyword>
<evidence type="ECO:0000256" key="24">
    <source>
        <dbReference type="ARBA" id="ARBA00023176"/>
    </source>
</evidence>
<dbReference type="SUPFAM" id="SSF50729">
    <property type="entry name" value="PH domain-like"/>
    <property type="match status" value="1"/>
</dbReference>
<dbReference type="SMART" id="SM00053">
    <property type="entry name" value="DYNc"/>
    <property type="match status" value="1"/>
</dbReference>
<dbReference type="GO" id="GO:0098793">
    <property type="term" value="C:presynapse"/>
    <property type="evidence" value="ECO:0007669"/>
    <property type="project" value="GOC"/>
</dbReference>
<dbReference type="GO" id="GO:0014069">
    <property type="term" value="C:postsynaptic density"/>
    <property type="evidence" value="ECO:0007669"/>
    <property type="project" value="UniProtKB-SubCell"/>
</dbReference>
<evidence type="ECO:0000256" key="14">
    <source>
        <dbReference type="ARBA" id="ARBA00022741"/>
    </source>
</evidence>
<dbReference type="GO" id="GO:0005905">
    <property type="term" value="C:clathrin-coated pit"/>
    <property type="evidence" value="ECO:0007669"/>
    <property type="project" value="UniProtKB-SubCell"/>
</dbReference>
<comment type="subcellular location">
    <subcellularLocation>
        <location evidence="6">Cell projection</location>
        <location evidence="6">Phagocytic cup</location>
    </subcellularLocation>
    <subcellularLocation>
        <location evidence="4">Cell projection</location>
        <location evidence="4">Podosome</location>
    </subcellularLocation>
    <subcellularLocation>
        <location evidence="32">Cell projection</location>
        <location evidence="32">Uropodium</location>
    </subcellularLocation>
    <subcellularLocation>
        <location evidence="1">Cytoplasm</location>
        <location evidence="1">Cytoskeleton</location>
        <location evidence="1">Microtubule organizing center</location>
        <location evidence="1">Centrosome</location>
        <location evidence="1">Centriole</location>
    </subcellularLocation>
    <subcellularLocation>
        <location evidence="2">Cytoplasmic vesicle</location>
        <location evidence="2">Clathrin-coated vesicle</location>
    </subcellularLocation>
    <subcellularLocation>
        <location evidence="30">Cytoplasmic vesicle</location>
        <location evidence="30">Phagosome membrane</location>
        <topology evidence="30">Peripheral membrane protein</topology>
    </subcellularLocation>
    <subcellularLocation>
        <location evidence="7">Membrane</location>
        <location evidence="7">Clathrin-coated pit</location>
    </subcellularLocation>
    <subcellularLocation>
        <location evidence="5">Midbody</location>
    </subcellularLocation>
    <subcellularLocation>
        <location evidence="29">Postsynaptic density</location>
    </subcellularLocation>
    <subcellularLocation>
        <location evidence="3">Recycling endosome</location>
    </subcellularLocation>
    <subcellularLocation>
        <location evidence="28">Synapse</location>
        <location evidence="28">Synaptosome</location>
    </subcellularLocation>
</comment>
<dbReference type="GO" id="GO:0016185">
    <property type="term" value="P:synaptic vesicle budding from presynaptic endocytic zone membrane"/>
    <property type="evidence" value="ECO:0007669"/>
    <property type="project" value="TreeGrafter"/>
</dbReference>
<dbReference type="GO" id="GO:0008017">
    <property type="term" value="F:microtubule binding"/>
    <property type="evidence" value="ECO:0007669"/>
    <property type="project" value="TreeGrafter"/>
</dbReference>
<reference evidence="38" key="1">
    <citation type="submission" date="2025-08" db="UniProtKB">
        <authorList>
            <consortium name="Ensembl"/>
        </authorList>
    </citation>
    <scope>IDENTIFICATION</scope>
</reference>
<dbReference type="GO" id="GO:0005525">
    <property type="term" value="F:GTP binding"/>
    <property type="evidence" value="ECO:0007669"/>
    <property type="project" value="UniProtKB-KW"/>
</dbReference>
<comment type="similarity">
    <text evidence="34">Belongs to the TRAFAC class dynamin-like GTPase superfamily. Dynamin/Fzo/YdjA family.</text>
</comment>
<evidence type="ECO:0000256" key="22">
    <source>
        <dbReference type="ARBA" id="ARBA00023136"/>
    </source>
</evidence>
<evidence type="ECO:0000256" key="18">
    <source>
        <dbReference type="ARBA" id="ARBA00022949"/>
    </source>
</evidence>
<evidence type="ECO:0000256" key="13">
    <source>
        <dbReference type="ARBA" id="ARBA00022701"/>
    </source>
</evidence>
<evidence type="ECO:0000256" key="29">
    <source>
        <dbReference type="ARBA" id="ARBA00034105"/>
    </source>
</evidence>
<keyword evidence="13" id="KW-0493">Microtubule</keyword>
<gene>
    <name evidence="38" type="primary">LOC109880115</name>
</gene>
<keyword evidence="23" id="KW-0505">Motor protein</keyword>
<dbReference type="InterPro" id="IPR001849">
    <property type="entry name" value="PH_domain"/>
</dbReference>
<evidence type="ECO:0000256" key="11">
    <source>
        <dbReference type="ARBA" id="ARBA00022583"/>
    </source>
</evidence>
<dbReference type="Pfam" id="PF01031">
    <property type="entry name" value="Dynamin_M"/>
    <property type="match status" value="1"/>
</dbReference>
<evidence type="ECO:0000256" key="26">
    <source>
        <dbReference type="ARBA" id="ARBA00023273"/>
    </source>
</evidence>
<comment type="catalytic activity">
    <reaction evidence="31">
        <text>GTP + H2O = GDP + phosphate + H(+)</text>
        <dbReference type="Rhea" id="RHEA:19669"/>
        <dbReference type="ChEBI" id="CHEBI:15377"/>
        <dbReference type="ChEBI" id="CHEBI:15378"/>
        <dbReference type="ChEBI" id="CHEBI:37565"/>
        <dbReference type="ChEBI" id="CHEBI:43474"/>
        <dbReference type="ChEBI" id="CHEBI:58189"/>
        <dbReference type="EC" id="3.6.5.5"/>
    </reaction>
    <physiologicalReaction direction="left-to-right" evidence="31">
        <dbReference type="Rhea" id="RHEA:19670"/>
    </physiologicalReaction>
</comment>
<dbReference type="GO" id="GO:0005874">
    <property type="term" value="C:microtubule"/>
    <property type="evidence" value="ECO:0007669"/>
    <property type="project" value="UniProtKB-KW"/>
</dbReference>
<dbReference type="GO" id="GO:0001931">
    <property type="term" value="C:uropod"/>
    <property type="evidence" value="ECO:0007669"/>
    <property type="project" value="UniProtKB-SubCell"/>
</dbReference>
<dbReference type="SUPFAM" id="SSF52540">
    <property type="entry name" value="P-loop containing nucleoside triphosphate hydrolases"/>
    <property type="match status" value="1"/>
</dbReference>
<evidence type="ECO:0000256" key="19">
    <source>
        <dbReference type="ARBA" id="ARBA00022990"/>
    </source>
</evidence>
<dbReference type="GO" id="GO:0055037">
    <property type="term" value="C:recycling endosome"/>
    <property type="evidence" value="ECO:0007669"/>
    <property type="project" value="UniProtKB-SubCell"/>
</dbReference>
<feature type="domain" description="PH" evidence="35">
    <location>
        <begin position="515"/>
        <end position="620"/>
    </location>
</feature>
<dbReference type="PRINTS" id="PR00195">
    <property type="entry name" value="DYNAMIN"/>
</dbReference>
<keyword evidence="10" id="KW-0597">Phosphoprotein</keyword>
<evidence type="ECO:0000259" key="36">
    <source>
        <dbReference type="PROSITE" id="PS51388"/>
    </source>
</evidence>
<evidence type="ECO:0000256" key="8">
    <source>
        <dbReference type="ARBA" id="ARBA00011980"/>
    </source>
</evidence>
<dbReference type="InterPro" id="IPR027417">
    <property type="entry name" value="P-loop_NTPase"/>
</dbReference>
<dbReference type="PROSITE" id="PS51718">
    <property type="entry name" value="G_DYNAMIN_2"/>
    <property type="match status" value="1"/>
</dbReference>
<dbReference type="Ensembl" id="ENSOKIT00005098166.1">
    <property type="protein sequence ID" value="ENSOKIP00005091884.1"/>
    <property type="gene ID" value="ENSOKIG00005039771.1"/>
</dbReference>
<evidence type="ECO:0000313" key="39">
    <source>
        <dbReference type="Proteomes" id="UP000694557"/>
    </source>
</evidence>
<keyword evidence="27" id="KW-0968">Cytoplasmic vesicle</keyword>
<evidence type="ECO:0000256" key="28">
    <source>
        <dbReference type="ARBA" id="ARBA00034102"/>
    </source>
</evidence>
<dbReference type="Pfam" id="PF02212">
    <property type="entry name" value="GED"/>
    <property type="match status" value="1"/>
</dbReference>
<evidence type="ECO:0000256" key="23">
    <source>
        <dbReference type="ARBA" id="ARBA00023175"/>
    </source>
</evidence>
<evidence type="ECO:0000256" key="6">
    <source>
        <dbReference type="ARBA" id="ARBA00004231"/>
    </source>
</evidence>
<dbReference type="AlphaFoldDB" id="A0A8C7JSZ7"/>
<dbReference type="InterPro" id="IPR001401">
    <property type="entry name" value="Dynamin_GTPase"/>
</dbReference>
<evidence type="ECO:0000256" key="15">
    <source>
        <dbReference type="ARBA" id="ARBA00022753"/>
    </source>
</evidence>
<dbReference type="Gene3D" id="3.40.50.300">
    <property type="entry name" value="P-loop containing nucleotide triphosphate hydrolases"/>
    <property type="match status" value="1"/>
</dbReference>
<proteinExistence type="inferred from homology"/>
<dbReference type="Proteomes" id="UP000694557">
    <property type="component" value="Unassembled WGS sequence"/>
</dbReference>
<dbReference type="Pfam" id="PF00350">
    <property type="entry name" value="Dynamin_N"/>
    <property type="match status" value="1"/>
</dbReference>
<dbReference type="CDD" id="cd08771">
    <property type="entry name" value="DLP_1"/>
    <property type="match status" value="1"/>
</dbReference>
<evidence type="ECO:0000256" key="21">
    <source>
        <dbReference type="ARBA" id="ARBA00023134"/>
    </source>
</evidence>
<evidence type="ECO:0000256" key="34">
    <source>
        <dbReference type="RuleBase" id="RU003932"/>
    </source>
</evidence>
<keyword evidence="21 34" id="KW-0342">GTP-binding</keyword>
<keyword evidence="14 34" id="KW-0547">Nucleotide-binding</keyword>
<evidence type="ECO:0000256" key="30">
    <source>
        <dbReference type="ARBA" id="ARBA00046301"/>
    </source>
</evidence>
<dbReference type="FunFam" id="1.20.120.1240:FF:000014">
    <property type="entry name" value="Dynamin 2b"/>
    <property type="match status" value="1"/>
</dbReference>
<evidence type="ECO:0000256" key="20">
    <source>
        <dbReference type="ARBA" id="ARBA00023018"/>
    </source>
</evidence>
<keyword evidence="9" id="KW-0963">Cytoplasm</keyword>
<keyword evidence="16" id="KW-0378">Hydrolase</keyword>
<keyword evidence="26" id="KW-0966">Cell projection</keyword>
<evidence type="ECO:0000256" key="32">
    <source>
        <dbReference type="ARBA" id="ARBA00060447"/>
    </source>
</evidence>
<dbReference type="PROSITE" id="PS00410">
    <property type="entry name" value="G_DYNAMIN_1"/>
    <property type="match status" value="1"/>
</dbReference>
<evidence type="ECO:0000259" key="35">
    <source>
        <dbReference type="PROSITE" id="PS50003"/>
    </source>
</evidence>
<dbReference type="GO" id="GO:0030496">
    <property type="term" value="C:midbody"/>
    <property type="evidence" value="ECO:0007669"/>
    <property type="project" value="UniProtKB-SubCell"/>
</dbReference>
<dbReference type="PROSITE" id="PS50003">
    <property type="entry name" value="PH_DOMAIN"/>
    <property type="match status" value="1"/>
</dbReference>
<evidence type="ECO:0000256" key="31">
    <source>
        <dbReference type="ARBA" id="ARBA00050873"/>
    </source>
</evidence>
<keyword evidence="19" id="KW-0007">Acetylation</keyword>
<dbReference type="CDD" id="cd01256">
    <property type="entry name" value="PH_dynamin"/>
    <property type="match status" value="1"/>
</dbReference>
<dbReference type="GO" id="GO:0030136">
    <property type="term" value="C:clathrin-coated vesicle"/>
    <property type="evidence" value="ECO:0007669"/>
    <property type="project" value="UniProtKB-SubCell"/>
</dbReference>
<dbReference type="EC" id="3.6.5.5" evidence="8"/>
<dbReference type="GO" id="GO:0031623">
    <property type="term" value="P:receptor internalization"/>
    <property type="evidence" value="ECO:0007669"/>
    <property type="project" value="TreeGrafter"/>
</dbReference>
<evidence type="ECO:0000256" key="10">
    <source>
        <dbReference type="ARBA" id="ARBA00022553"/>
    </source>
</evidence>
<dbReference type="InterPro" id="IPR003130">
    <property type="entry name" value="GED"/>
</dbReference>
<accession>A0A8C7JSZ7</accession>
<dbReference type="GO" id="GO:0003924">
    <property type="term" value="F:GTPase activity"/>
    <property type="evidence" value="ECO:0007669"/>
    <property type="project" value="InterPro"/>
</dbReference>
<evidence type="ECO:0000256" key="1">
    <source>
        <dbReference type="ARBA" id="ARBA00004114"/>
    </source>
</evidence>
<dbReference type="FunFam" id="3.40.50.300:FF:000045">
    <property type="entry name" value="dynamin-1 isoform X2"/>
    <property type="match status" value="1"/>
</dbReference>
<evidence type="ECO:0000256" key="3">
    <source>
        <dbReference type="ARBA" id="ARBA00004172"/>
    </source>
</evidence>
<dbReference type="GO" id="GO:0005814">
    <property type="term" value="C:centriole"/>
    <property type="evidence" value="ECO:0007669"/>
    <property type="project" value="UniProtKB-SubCell"/>
</dbReference>
<reference evidence="38" key="2">
    <citation type="submission" date="2025-09" db="UniProtKB">
        <authorList>
            <consortium name="Ensembl"/>
        </authorList>
    </citation>
    <scope>IDENTIFICATION</scope>
</reference>
<feature type="domain" description="Dynamin-type G" evidence="37">
    <location>
        <begin position="28"/>
        <end position="294"/>
    </location>
</feature>
<evidence type="ECO:0000256" key="33">
    <source>
        <dbReference type="ARBA" id="ARBA00073712"/>
    </source>
</evidence>
<dbReference type="PANTHER" id="PTHR11566">
    <property type="entry name" value="DYNAMIN"/>
    <property type="match status" value="1"/>
</dbReference>
<protein>
    <recommendedName>
        <fullName evidence="33">Dynamin-2</fullName>
        <ecNumber evidence="8">3.6.5.5</ecNumber>
    </recommendedName>
</protein>
<organism evidence="38 39">
    <name type="scientific">Oncorhynchus kisutch</name>
    <name type="common">Coho salmon</name>
    <name type="synonym">Salmo kisutch</name>
    <dbReference type="NCBI Taxonomy" id="8019"/>
    <lineage>
        <taxon>Eukaryota</taxon>
        <taxon>Metazoa</taxon>
        <taxon>Chordata</taxon>
        <taxon>Craniata</taxon>
        <taxon>Vertebrata</taxon>
        <taxon>Euteleostomi</taxon>
        <taxon>Actinopterygii</taxon>
        <taxon>Neopterygii</taxon>
        <taxon>Teleostei</taxon>
        <taxon>Protacanthopterygii</taxon>
        <taxon>Salmoniformes</taxon>
        <taxon>Salmonidae</taxon>
        <taxon>Salmoninae</taxon>
        <taxon>Oncorhynchus</taxon>
    </lineage>
</organism>
<keyword evidence="25" id="KW-0206">Cytoskeleton</keyword>
<keyword evidence="22" id="KW-0472">Membrane</keyword>
<dbReference type="InterPro" id="IPR022812">
    <property type="entry name" value="Dynamin"/>
</dbReference>
<evidence type="ECO:0000256" key="27">
    <source>
        <dbReference type="ARBA" id="ARBA00023329"/>
    </source>
</evidence>
<evidence type="ECO:0000259" key="37">
    <source>
        <dbReference type="PROSITE" id="PS51718"/>
    </source>
</evidence>
<dbReference type="InterPro" id="IPR000375">
    <property type="entry name" value="Dynamin_stalk"/>
</dbReference>
<evidence type="ECO:0000256" key="12">
    <source>
        <dbReference type="ARBA" id="ARBA00022599"/>
    </source>
</evidence>
<dbReference type="SMART" id="SM00302">
    <property type="entry name" value="GED"/>
    <property type="match status" value="1"/>
</dbReference>
<keyword evidence="11" id="KW-0254">Endocytosis</keyword>
<dbReference type="InterPro" id="IPR020850">
    <property type="entry name" value="GED_dom"/>
</dbReference>
<dbReference type="InterPro" id="IPR030381">
    <property type="entry name" value="G_DYNAMIN_dom"/>
</dbReference>
<keyword evidence="18" id="KW-0965">Cell junction</keyword>
<keyword evidence="24" id="KW-0168">Coated pit</keyword>
<sequence>MGNRGMEDLIPLINKLQDAFSSIGQSCNLDLPQIAVVGGQSAGKSSVLENFVGRDFLPRGSGIVTRRPLILQLCFNKAEYAEFLHCKGRKFVDFEEVRAEIEAETDRITGSNKGISPIPINLRVYSPNVLNLTLIDLPGMTKVAVGDQPLDIEHQIRDMLLQFITKESCLILAVTPANQDLANSDALKIAKEVDPQGLRTIGVITKLDLMDEGTDAKDILENKLLPLRRGYIGVVNRSQKDIDGRKDIRAALAAERKFFLSHPGYRHMAERMGTPHLQKQLNQQLTNHIRDTLPGLRSKLQSQVLSLEKEVEEYKNFRPDDPTRKTKALLQMVQQFGVDFEKRIEGSGDQVDTAELSGGAKINRIFHERFPFELVKIVFDEKELRREISHAIKNVHGVRTGLFTPDLAFEAIVKKQIIKLKEPCIKCIDLVIQELINTVRQCTNKLGSYPRLREETERIVTTYVREREGKTKDQVMLLIDIELSYINTNHEDFIGFANAQQRNTHQNKKRAIPNQVIRKGWLTINISIMKGGSKEYWFILTAESLSWYKDEEEKEKKYMLPLDNLKLRDVEKGFMSTKHVFGVFNTESRNVYKDLRQIELACDTQEDVDSWKASFLRAGVYPEKDQGDYEVDTEDTAPSETFSMDPQLERQVETIRNLVDSYIGIVNKSIRDLMPKTIMHLMINSAKDFIHSELLAYLYSSGDQNSLMEESADQAQRRDEMLRMYHALKEALHIIGDITTTTVTVPVPPPVNDSWMQEAR</sequence>
<keyword evidence="39" id="KW-1185">Reference proteome</keyword>
<dbReference type="InterPro" id="IPR019762">
    <property type="entry name" value="Dynamin_GTPase_CS"/>
</dbReference>
<evidence type="ECO:0000256" key="25">
    <source>
        <dbReference type="ARBA" id="ARBA00023212"/>
    </source>
</evidence>
<dbReference type="GO" id="GO:0043005">
    <property type="term" value="C:neuron projection"/>
    <property type="evidence" value="ECO:0007669"/>
    <property type="project" value="UniProtKB-KW"/>
</dbReference>
<dbReference type="PROSITE" id="PS51388">
    <property type="entry name" value="GED"/>
    <property type="match status" value="1"/>
</dbReference>
<evidence type="ECO:0000256" key="2">
    <source>
        <dbReference type="ARBA" id="ARBA00004132"/>
    </source>
</evidence>
<evidence type="ECO:0000256" key="5">
    <source>
        <dbReference type="ARBA" id="ARBA00004214"/>
    </source>
</evidence>
<evidence type="ECO:0000256" key="17">
    <source>
        <dbReference type="ARBA" id="ARBA00022907"/>
    </source>
</evidence>
<keyword evidence="20" id="KW-0770">Synapse</keyword>
<dbReference type="SMART" id="SM00233">
    <property type="entry name" value="PH"/>
    <property type="match status" value="1"/>
</dbReference>
<name>A0A8C7JSZ7_ONCKI</name>
<evidence type="ECO:0000313" key="38">
    <source>
        <dbReference type="Ensembl" id="ENSOKIP00005091884.1"/>
    </source>
</evidence>
<dbReference type="PANTHER" id="PTHR11566:SF23">
    <property type="entry name" value="DYNAMIN-2"/>
    <property type="match status" value="1"/>
</dbReference>
<dbReference type="InterPro" id="IPR045063">
    <property type="entry name" value="Dynamin_N"/>
</dbReference>
<dbReference type="GO" id="GO:0006909">
    <property type="term" value="P:phagocytosis"/>
    <property type="evidence" value="ECO:0007669"/>
    <property type="project" value="UniProtKB-KW"/>
</dbReference>
<evidence type="ECO:0000256" key="9">
    <source>
        <dbReference type="ARBA" id="ARBA00022490"/>
    </source>
</evidence>
<dbReference type="GO" id="GO:0001891">
    <property type="term" value="C:phagocytic cup"/>
    <property type="evidence" value="ECO:0007669"/>
    <property type="project" value="UniProtKB-SubCell"/>
</dbReference>
<evidence type="ECO:0000256" key="7">
    <source>
        <dbReference type="ARBA" id="ARBA00004600"/>
    </source>
</evidence>
<keyword evidence="17" id="KW-0581">Phagocytosis</keyword>
<dbReference type="Pfam" id="PF00169">
    <property type="entry name" value="PH"/>
    <property type="match status" value="1"/>
</dbReference>
<dbReference type="Gene3D" id="1.20.120.1240">
    <property type="entry name" value="Dynamin, middle domain"/>
    <property type="match status" value="2"/>
</dbReference>
<dbReference type="FunFam" id="1.20.120.1240:FF:000019">
    <property type="entry name" value="Dynamin 2"/>
    <property type="match status" value="1"/>
</dbReference>
<dbReference type="GeneTree" id="ENSGT00940000155764"/>
<dbReference type="FunFam" id="2.30.29.30:FF:000010">
    <property type="entry name" value="dynamin-1 isoform X2"/>
    <property type="match status" value="1"/>
</dbReference>